<keyword evidence="4 12" id="KW-0808">Transferase</keyword>
<dbReference type="InterPro" id="IPR050482">
    <property type="entry name" value="Sensor_HK_TwoCompSys"/>
</dbReference>
<feature type="coiled-coil region" evidence="9">
    <location>
        <begin position="166"/>
        <end position="205"/>
    </location>
</feature>
<dbReference type="PANTHER" id="PTHR24421:SF10">
    <property type="entry name" value="NITRATE_NITRITE SENSOR PROTEIN NARQ"/>
    <property type="match status" value="1"/>
</dbReference>
<organism evidence="12 13">
    <name type="scientific">Kocuria varians</name>
    <name type="common">Micrococcus varians</name>
    <dbReference type="NCBI Taxonomy" id="1272"/>
    <lineage>
        <taxon>Bacteria</taxon>
        <taxon>Bacillati</taxon>
        <taxon>Actinomycetota</taxon>
        <taxon>Actinomycetes</taxon>
        <taxon>Micrococcales</taxon>
        <taxon>Micrococcaceae</taxon>
        <taxon>Kocuria</taxon>
    </lineage>
</organism>
<evidence type="ECO:0000256" key="2">
    <source>
        <dbReference type="ARBA" id="ARBA00012438"/>
    </source>
</evidence>
<dbReference type="GO" id="GO:0016020">
    <property type="term" value="C:membrane"/>
    <property type="evidence" value="ECO:0007669"/>
    <property type="project" value="InterPro"/>
</dbReference>
<dbReference type="KEGG" id="kvr:CIB50_0000857"/>
<evidence type="ECO:0000256" key="8">
    <source>
        <dbReference type="ARBA" id="ARBA00023012"/>
    </source>
</evidence>
<dbReference type="GO" id="GO:0005524">
    <property type="term" value="F:ATP binding"/>
    <property type="evidence" value="ECO:0007669"/>
    <property type="project" value="UniProtKB-KW"/>
</dbReference>
<keyword evidence="8" id="KW-0902">Two-component regulatory system</keyword>
<dbReference type="Gene3D" id="1.20.5.1930">
    <property type="match status" value="1"/>
</dbReference>
<dbReference type="RefSeq" id="WP_094393344.1">
    <property type="nucleotide sequence ID" value="NZ_CP059343.1"/>
</dbReference>
<evidence type="ECO:0000256" key="4">
    <source>
        <dbReference type="ARBA" id="ARBA00022679"/>
    </source>
</evidence>
<feature type="transmembrane region" description="Helical" evidence="10">
    <location>
        <begin position="21"/>
        <end position="45"/>
    </location>
</feature>
<dbReference type="Pfam" id="PF02518">
    <property type="entry name" value="HATPase_c"/>
    <property type="match status" value="1"/>
</dbReference>
<protein>
    <recommendedName>
        <fullName evidence="2">histidine kinase</fullName>
        <ecNumber evidence="2">2.7.13.3</ecNumber>
    </recommendedName>
</protein>
<dbReference type="Proteomes" id="UP000216825">
    <property type="component" value="Chromosome"/>
</dbReference>
<dbReference type="InterPro" id="IPR036890">
    <property type="entry name" value="HATPase_C_sf"/>
</dbReference>
<dbReference type="Gene3D" id="3.30.565.10">
    <property type="entry name" value="Histidine kinase-like ATPase, C-terminal domain"/>
    <property type="match status" value="1"/>
</dbReference>
<dbReference type="InterPro" id="IPR055558">
    <property type="entry name" value="DUF7134"/>
</dbReference>
<dbReference type="AlphaFoldDB" id="A0A7D7Q2S1"/>
<gene>
    <name evidence="12" type="primary">desK_1</name>
    <name evidence="12" type="ORF">CIB50_0000857</name>
</gene>
<feature type="transmembrane region" description="Helical" evidence="10">
    <location>
        <begin position="65"/>
        <end position="98"/>
    </location>
</feature>
<keyword evidence="10" id="KW-0812">Transmembrane</keyword>
<dbReference type="SMART" id="SM00387">
    <property type="entry name" value="HATPase_c"/>
    <property type="match status" value="1"/>
</dbReference>
<proteinExistence type="predicted"/>
<evidence type="ECO:0000256" key="7">
    <source>
        <dbReference type="ARBA" id="ARBA00022840"/>
    </source>
</evidence>
<keyword evidence="6 12" id="KW-0418">Kinase</keyword>
<dbReference type="InterPro" id="IPR011712">
    <property type="entry name" value="Sig_transdc_His_kin_sub3_dim/P"/>
</dbReference>
<dbReference type="GO" id="GO:0000155">
    <property type="term" value="F:phosphorelay sensor kinase activity"/>
    <property type="evidence" value="ECO:0007669"/>
    <property type="project" value="InterPro"/>
</dbReference>
<evidence type="ECO:0000256" key="3">
    <source>
        <dbReference type="ARBA" id="ARBA00022553"/>
    </source>
</evidence>
<evidence type="ECO:0000256" key="5">
    <source>
        <dbReference type="ARBA" id="ARBA00022741"/>
    </source>
</evidence>
<keyword evidence="5" id="KW-0547">Nucleotide-binding</keyword>
<evidence type="ECO:0000256" key="9">
    <source>
        <dbReference type="SAM" id="Coils"/>
    </source>
</evidence>
<keyword evidence="10" id="KW-1133">Transmembrane helix</keyword>
<dbReference type="PANTHER" id="PTHR24421">
    <property type="entry name" value="NITRATE/NITRITE SENSOR PROTEIN NARX-RELATED"/>
    <property type="match status" value="1"/>
</dbReference>
<keyword evidence="10" id="KW-0472">Membrane</keyword>
<reference evidence="12" key="1">
    <citation type="submission" date="2017-08" db="EMBL/GenBank/DDBJ databases">
        <authorList>
            <person name="Minaev M."/>
            <person name="Kurbakov K.A."/>
            <person name="Solodovnikova G.I."/>
            <person name="Kuznetsova O.A."/>
            <person name="Lisitsyn A.B."/>
        </authorList>
    </citation>
    <scope>NUCLEOTIDE SEQUENCE</scope>
    <source>
        <strain evidence="12">80</strain>
    </source>
</reference>
<name>A0A7D7Q2S1_KOCVA</name>
<keyword evidence="13" id="KW-1185">Reference proteome</keyword>
<feature type="transmembrane region" description="Helical" evidence="10">
    <location>
        <begin position="141"/>
        <end position="163"/>
    </location>
</feature>
<dbReference type="Pfam" id="PF23539">
    <property type="entry name" value="DUF7134"/>
    <property type="match status" value="1"/>
</dbReference>
<dbReference type="EC" id="2.7.13.3" evidence="2"/>
<feature type="transmembrane region" description="Helical" evidence="10">
    <location>
        <begin position="110"/>
        <end position="129"/>
    </location>
</feature>
<evidence type="ECO:0000313" key="12">
    <source>
        <dbReference type="EMBL" id="QMS56157.1"/>
    </source>
</evidence>
<evidence type="ECO:0000259" key="11">
    <source>
        <dbReference type="SMART" id="SM00387"/>
    </source>
</evidence>
<dbReference type="InterPro" id="IPR003594">
    <property type="entry name" value="HATPase_dom"/>
</dbReference>
<dbReference type="SUPFAM" id="SSF55874">
    <property type="entry name" value="ATPase domain of HSP90 chaperone/DNA topoisomerase II/histidine kinase"/>
    <property type="match status" value="1"/>
</dbReference>
<dbReference type="GO" id="GO:0046983">
    <property type="term" value="F:protein dimerization activity"/>
    <property type="evidence" value="ECO:0007669"/>
    <property type="project" value="InterPro"/>
</dbReference>
<keyword evidence="9" id="KW-0175">Coiled coil</keyword>
<feature type="domain" description="Histidine kinase/HSP90-like ATPase" evidence="11">
    <location>
        <begin position="304"/>
        <end position="399"/>
    </location>
</feature>
<dbReference type="CDD" id="cd16917">
    <property type="entry name" value="HATPase_UhpB-NarQ-NarX-like"/>
    <property type="match status" value="1"/>
</dbReference>
<accession>A0A7D7Q2S1</accession>
<dbReference type="EMBL" id="CP059343">
    <property type="protein sequence ID" value="QMS56157.1"/>
    <property type="molecule type" value="Genomic_DNA"/>
</dbReference>
<reference evidence="12" key="2">
    <citation type="submission" date="2020-07" db="EMBL/GenBank/DDBJ databases">
        <title>Genome of starter culture bacteria Kocuria salsicia reveals its technological properties and safety for usage in meat industry.</title>
        <authorList>
            <person name="Michael M."/>
            <person name="Konstantin K."/>
            <person name="Evgenii K."/>
            <person name="Galina S."/>
            <person name="Oksana K."/>
            <person name="Andrei L."/>
        </authorList>
    </citation>
    <scope>NUCLEOTIDE SEQUENCE [LARGE SCALE GENOMIC DNA]</scope>
    <source>
        <strain evidence="12">80</strain>
    </source>
</reference>
<sequence>MVLHLRLAQWIENHPHISNALLVLVGGFVTIFFTVSALWDGVTWWCMLVCWLPLFFRRAAPTVVAYLHGALVLLSLLAFNVAPVGLCLWSVPCVVYTAAIRSPRRARRGVYLAALLGSAVLGWRSNHWFLFLPENYSTAEWAIVGTMFGVSSAACITVAYLAGDLARGRRQRREQLEDRARRLEIEREQEVRMAAQDERARIAREMHDVVAHSLSVVIAQADGARYAAASDPGVAVATLGTIADTARGSLTEMRRLLGVLRTEDATGTSPVPQLEQIEHLVASVRDAGLPVEHRVSGEPALSAGAQLTLYRVAQEALTNVLKHAWQASSVRIVVEHRPDGSWAEITNDGAASTSRTPRGGYGLQGLRERVDLYGGSLTAGPHPDRPDVFVVRVTLPGEEK</sequence>
<evidence type="ECO:0000256" key="10">
    <source>
        <dbReference type="SAM" id="Phobius"/>
    </source>
</evidence>
<dbReference type="Pfam" id="PF07730">
    <property type="entry name" value="HisKA_3"/>
    <property type="match status" value="1"/>
</dbReference>
<keyword evidence="7" id="KW-0067">ATP-binding</keyword>
<evidence type="ECO:0000256" key="6">
    <source>
        <dbReference type="ARBA" id="ARBA00022777"/>
    </source>
</evidence>
<evidence type="ECO:0000313" key="13">
    <source>
        <dbReference type="Proteomes" id="UP000216825"/>
    </source>
</evidence>
<comment type="catalytic activity">
    <reaction evidence="1">
        <text>ATP + protein L-histidine = ADP + protein N-phospho-L-histidine.</text>
        <dbReference type="EC" id="2.7.13.3"/>
    </reaction>
</comment>
<keyword evidence="3" id="KW-0597">Phosphoprotein</keyword>
<evidence type="ECO:0000256" key="1">
    <source>
        <dbReference type="ARBA" id="ARBA00000085"/>
    </source>
</evidence>